<gene>
    <name evidence="2" type="ORF">EI982_04055</name>
</gene>
<dbReference type="GeneID" id="43368677"/>
<reference evidence="2 3" key="1">
    <citation type="submission" date="2018-12" db="EMBL/GenBank/DDBJ databases">
        <title>Complete genome sequence of Haloplanus rallus MBLA0036.</title>
        <authorList>
            <person name="Nam Y.-d."/>
            <person name="Kang J."/>
            <person name="Chung W.-H."/>
            <person name="Park Y.S."/>
        </authorList>
    </citation>
    <scope>NUCLEOTIDE SEQUENCE [LARGE SCALE GENOMIC DNA]</scope>
    <source>
        <strain evidence="2 3">MBLA0036</strain>
    </source>
</reference>
<name>A0A6B9F6N9_9EURY</name>
<accession>A0A6B9F6N9</accession>
<evidence type="ECO:0000256" key="1">
    <source>
        <dbReference type="SAM" id="MobiDB-lite"/>
    </source>
</evidence>
<dbReference type="AlphaFoldDB" id="A0A6B9F6N9"/>
<sequence>MGRVLIGTDTAPGGLTTARALTAAVGDGLMSEPSNVDTVQRHPSTGADREIDRDAFPERPP</sequence>
<protein>
    <submittedName>
        <fullName evidence="2">Uncharacterized protein</fullName>
    </submittedName>
</protein>
<evidence type="ECO:0000313" key="3">
    <source>
        <dbReference type="Proteomes" id="UP000428325"/>
    </source>
</evidence>
<organism evidence="2 3">
    <name type="scientific">Haloplanus rallus</name>
    <dbReference type="NCBI Taxonomy" id="1816183"/>
    <lineage>
        <taxon>Archaea</taxon>
        <taxon>Methanobacteriati</taxon>
        <taxon>Methanobacteriota</taxon>
        <taxon>Stenosarchaea group</taxon>
        <taxon>Halobacteria</taxon>
        <taxon>Halobacteriales</taxon>
        <taxon>Haloferacaceae</taxon>
        <taxon>Haloplanus</taxon>
    </lineage>
</organism>
<dbReference type="RefSeq" id="WP_157688247.1">
    <property type="nucleotide sequence ID" value="NZ_CP034345.1"/>
</dbReference>
<keyword evidence="3" id="KW-1185">Reference proteome</keyword>
<feature type="region of interest" description="Disordered" evidence="1">
    <location>
        <begin position="28"/>
        <end position="61"/>
    </location>
</feature>
<feature type="compositionally biased region" description="Polar residues" evidence="1">
    <location>
        <begin position="32"/>
        <end position="43"/>
    </location>
</feature>
<evidence type="ECO:0000313" key="2">
    <source>
        <dbReference type="EMBL" id="QGX94011.1"/>
    </source>
</evidence>
<proteinExistence type="predicted"/>
<feature type="compositionally biased region" description="Basic and acidic residues" evidence="1">
    <location>
        <begin position="47"/>
        <end position="61"/>
    </location>
</feature>
<dbReference type="Proteomes" id="UP000428325">
    <property type="component" value="Chromosome"/>
</dbReference>
<dbReference type="EMBL" id="CP034345">
    <property type="protein sequence ID" value="QGX94011.1"/>
    <property type="molecule type" value="Genomic_DNA"/>
</dbReference>
<dbReference type="KEGG" id="hra:EI982_04055"/>